<feature type="signal peptide" evidence="2">
    <location>
        <begin position="1"/>
        <end position="18"/>
    </location>
</feature>
<proteinExistence type="predicted"/>
<sequence length="162" mass="17447">MRSYFCFMFLTIALGCNASTGTPVDSSSDSEAASNATPQPQSSQASSAPTLSGKWQLVSLIRNGKEALDASGAPIIAEFQNGKHTMKQAEKVLANEEYTLDLTTTPYSINMAIVDGPLAGKKRTGIFEINGTEARLCVSSSEERPQEFKSDMTSNILVLKRM</sequence>
<reference evidence="3 4" key="1">
    <citation type="journal article" date="2018" name="Nat. Biotechnol.">
        <title>A standardized bacterial taxonomy based on genome phylogeny substantially revises the tree of life.</title>
        <authorList>
            <person name="Parks D.H."/>
            <person name="Chuvochina M."/>
            <person name="Waite D.W."/>
            <person name="Rinke C."/>
            <person name="Skarshewski A."/>
            <person name="Chaumeil P.A."/>
            <person name="Hugenholtz P."/>
        </authorList>
    </citation>
    <scope>NUCLEOTIDE SEQUENCE [LARGE SCALE GENOMIC DNA]</scope>
    <source>
        <strain evidence="3">UBA9375</strain>
    </source>
</reference>
<comment type="caution">
    <text evidence="3">The sequence shown here is derived from an EMBL/GenBank/DDBJ whole genome shotgun (WGS) entry which is preliminary data.</text>
</comment>
<evidence type="ECO:0000256" key="2">
    <source>
        <dbReference type="SAM" id="SignalP"/>
    </source>
</evidence>
<accession>A0A3D3QYE3</accession>
<feature type="chain" id="PRO_5017614669" description="TIGR03067 domain-containing protein" evidence="2">
    <location>
        <begin position="19"/>
        <end position="162"/>
    </location>
</feature>
<dbReference type="AlphaFoldDB" id="A0A3D3QYE3"/>
<dbReference type="PROSITE" id="PS51257">
    <property type="entry name" value="PROKAR_LIPOPROTEIN"/>
    <property type="match status" value="1"/>
</dbReference>
<keyword evidence="2" id="KW-0732">Signal</keyword>
<feature type="region of interest" description="Disordered" evidence="1">
    <location>
        <begin position="23"/>
        <end position="50"/>
    </location>
</feature>
<evidence type="ECO:0008006" key="5">
    <source>
        <dbReference type="Google" id="ProtNLM"/>
    </source>
</evidence>
<dbReference type="InterPro" id="IPR017504">
    <property type="entry name" value="CHP03067_Planctomycetes"/>
</dbReference>
<organism evidence="3 4">
    <name type="scientific">Gimesia maris</name>
    <dbReference type="NCBI Taxonomy" id="122"/>
    <lineage>
        <taxon>Bacteria</taxon>
        <taxon>Pseudomonadati</taxon>
        <taxon>Planctomycetota</taxon>
        <taxon>Planctomycetia</taxon>
        <taxon>Planctomycetales</taxon>
        <taxon>Planctomycetaceae</taxon>
        <taxon>Gimesia</taxon>
    </lineage>
</organism>
<evidence type="ECO:0000313" key="3">
    <source>
        <dbReference type="EMBL" id="HCO21595.1"/>
    </source>
</evidence>
<protein>
    <recommendedName>
        <fullName evidence="5">TIGR03067 domain-containing protein</fullName>
    </recommendedName>
</protein>
<name>A0A3D3QYE3_9PLAN</name>
<evidence type="ECO:0000313" key="4">
    <source>
        <dbReference type="Proteomes" id="UP000263642"/>
    </source>
</evidence>
<gene>
    <name evidence="3" type="ORF">DIT97_00420</name>
</gene>
<dbReference type="NCBIfam" id="TIGR03067">
    <property type="entry name" value="Planc_TIGR03067"/>
    <property type="match status" value="1"/>
</dbReference>
<dbReference type="EMBL" id="DQAY01000007">
    <property type="protein sequence ID" value="HCO21595.1"/>
    <property type="molecule type" value="Genomic_DNA"/>
</dbReference>
<evidence type="ECO:0000256" key="1">
    <source>
        <dbReference type="SAM" id="MobiDB-lite"/>
    </source>
</evidence>
<dbReference type="Proteomes" id="UP000263642">
    <property type="component" value="Unassembled WGS sequence"/>
</dbReference>
<feature type="compositionally biased region" description="Low complexity" evidence="1">
    <location>
        <begin position="25"/>
        <end position="50"/>
    </location>
</feature>